<dbReference type="PANTHER" id="PTHR20855">
    <property type="entry name" value="ADIPOR/PROGESTIN RECEPTOR-RELATED"/>
    <property type="match status" value="1"/>
</dbReference>
<dbReference type="InterPro" id="IPR004254">
    <property type="entry name" value="AdipoR/HlyIII-related"/>
</dbReference>
<feature type="transmembrane region" description="Helical" evidence="8">
    <location>
        <begin position="223"/>
        <end position="244"/>
    </location>
</feature>
<dbReference type="GO" id="GO:0038023">
    <property type="term" value="F:signaling receptor activity"/>
    <property type="evidence" value="ECO:0007669"/>
    <property type="project" value="TreeGrafter"/>
</dbReference>
<accession>A0A9Q0MFR5</accession>
<feature type="transmembrane region" description="Helical" evidence="8">
    <location>
        <begin position="256"/>
        <end position="275"/>
    </location>
</feature>
<sequence>MPPNANPESSSSSSISTTTTITENDDRTYGTEMEIDEHGQKCSSPTTNGQIRRRKVSHAEQLMMKMFEEAENVGHMLHNAWNVCHFSHLPKWLQDNDYLHFGHRPPLASFKACFWSIFRLHTETLNIWTHGVGCLSFIIISVYLFVCSQYANVPTIDKIMLGIFLTTAILCLGLSACYHTLSCHSHQVCIFFCKLDYCGISLLIAGSIVPCLYYGFYCSLFPKIFYICLTMVLCVASLIVSFYDKFSEAHFRPVRAGVFTSFALSSVVPAIHWYLTHGGTTQLSSAFQSASFFIILMASLYIIGVLFYALRIPERFYPGKFDLYFHSHTLFHIFVFAAAIAHLCGLTTMADVRLFSDVHLAQCEL</sequence>
<dbReference type="Proteomes" id="UP001142055">
    <property type="component" value="Chromosome 1"/>
</dbReference>
<dbReference type="GO" id="GO:0033211">
    <property type="term" value="P:adiponectin-activated signaling pathway"/>
    <property type="evidence" value="ECO:0007669"/>
    <property type="project" value="TreeGrafter"/>
</dbReference>
<comment type="similarity">
    <text evidence="2">Belongs to the ADIPOR family.</text>
</comment>
<evidence type="ECO:0000256" key="5">
    <source>
        <dbReference type="ARBA" id="ARBA00023136"/>
    </source>
</evidence>
<proteinExistence type="inferred from homology"/>
<reference evidence="9" key="1">
    <citation type="submission" date="2022-12" db="EMBL/GenBank/DDBJ databases">
        <title>Genome assemblies of Blomia tropicalis.</title>
        <authorList>
            <person name="Cui Y."/>
        </authorList>
    </citation>
    <scope>NUCLEOTIDE SEQUENCE</scope>
    <source>
        <tissue evidence="9">Adult mites</tissue>
    </source>
</reference>
<keyword evidence="6" id="KW-0862">Zinc</keyword>
<dbReference type="OMA" id="EPWQQDN"/>
<keyword evidence="5 8" id="KW-0472">Membrane</keyword>
<gene>
    <name evidence="9" type="ORF">RDWZM_002092</name>
</gene>
<feature type="transmembrane region" description="Helical" evidence="8">
    <location>
        <begin position="197"/>
        <end position="217"/>
    </location>
</feature>
<evidence type="ECO:0000256" key="1">
    <source>
        <dbReference type="ARBA" id="ARBA00004141"/>
    </source>
</evidence>
<name>A0A9Q0MFR5_BLOTA</name>
<evidence type="ECO:0000256" key="8">
    <source>
        <dbReference type="SAM" id="Phobius"/>
    </source>
</evidence>
<dbReference type="PANTHER" id="PTHR20855:SF52">
    <property type="entry name" value="ADIPONECTIN RECEPTOR PROTEIN"/>
    <property type="match status" value="1"/>
</dbReference>
<dbReference type="Pfam" id="PF03006">
    <property type="entry name" value="HlyIII"/>
    <property type="match status" value="1"/>
</dbReference>
<evidence type="ECO:0008006" key="11">
    <source>
        <dbReference type="Google" id="ProtNLM"/>
    </source>
</evidence>
<keyword evidence="10" id="KW-1185">Reference proteome</keyword>
<feature type="transmembrane region" description="Helical" evidence="8">
    <location>
        <begin position="287"/>
        <end position="310"/>
    </location>
</feature>
<dbReference type="OrthoDB" id="5585746at2759"/>
<dbReference type="GO" id="GO:0046872">
    <property type="term" value="F:metal ion binding"/>
    <property type="evidence" value="ECO:0007669"/>
    <property type="project" value="UniProtKB-KW"/>
</dbReference>
<evidence type="ECO:0000256" key="6">
    <source>
        <dbReference type="PIRSR" id="PIRSR604254-1"/>
    </source>
</evidence>
<feature type="transmembrane region" description="Helical" evidence="8">
    <location>
        <begin position="127"/>
        <end position="146"/>
    </location>
</feature>
<feature type="binding site" evidence="6">
    <location>
        <position position="179"/>
    </location>
    <ligand>
        <name>Zn(2+)</name>
        <dbReference type="ChEBI" id="CHEBI:29105"/>
    </ligand>
</feature>
<keyword evidence="6" id="KW-0479">Metal-binding</keyword>
<dbReference type="AlphaFoldDB" id="A0A9Q0MFR5"/>
<evidence type="ECO:0000256" key="2">
    <source>
        <dbReference type="ARBA" id="ARBA00007018"/>
    </source>
</evidence>
<evidence type="ECO:0000256" key="4">
    <source>
        <dbReference type="ARBA" id="ARBA00022989"/>
    </source>
</evidence>
<dbReference type="GO" id="GO:0005886">
    <property type="term" value="C:plasma membrane"/>
    <property type="evidence" value="ECO:0007669"/>
    <property type="project" value="TreeGrafter"/>
</dbReference>
<dbReference type="EMBL" id="JAPWDV010000001">
    <property type="protein sequence ID" value="KAJ6223547.1"/>
    <property type="molecule type" value="Genomic_DNA"/>
</dbReference>
<feature type="binding site" evidence="6">
    <location>
        <position position="332"/>
    </location>
    <ligand>
        <name>Zn(2+)</name>
        <dbReference type="ChEBI" id="CHEBI:29105"/>
    </ligand>
</feature>
<comment type="caution">
    <text evidence="9">The sequence shown here is derived from an EMBL/GenBank/DDBJ whole genome shotgun (WGS) entry which is preliminary data.</text>
</comment>
<feature type="binding site" evidence="6">
    <location>
        <position position="328"/>
    </location>
    <ligand>
        <name>Zn(2+)</name>
        <dbReference type="ChEBI" id="CHEBI:29105"/>
    </ligand>
</feature>
<keyword evidence="3 8" id="KW-0812">Transmembrane</keyword>
<comment type="subcellular location">
    <subcellularLocation>
        <location evidence="1">Membrane</location>
        <topology evidence="1">Multi-pass membrane protein</topology>
    </subcellularLocation>
</comment>
<organism evidence="9 10">
    <name type="scientific">Blomia tropicalis</name>
    <name type="common">Mite</name>
    <dbReference type="NCBI Taxonomy" id="40697"/>
    <lineage>
        <taxon>Eukaryota</taxon>
        <taxon>Metazoa</taxon>
        <taxon>Ecdysozoa</taxon>
        <taxon>Arthropoda</taxon>
        <taxon>Chelicerata</taxon>
        <taxon>Arachnida</taxon>
        <taxon>Acari</taxon>
        <taxon>Acariformes</taxon>
        <taxon>Sarcoptiformes</taxon>
        <taxon>Astigmata</taxon>
        <taxon>Glycyphagoidea</taxon>
        <taxon>Echimyopodidae</taxon>
        <taxon>Blomia</taxon>
    </lineage>
</organism>
<keyword evidence="4 8" id="KW-1133">Transmembrane helix</keyword>
<feature type="transmembrane region" description="Helical" evidence="8">
    <location>
        <begin position="158"/>
        <end position="177"/>
    </location>
</feature>
<feature type="compositionally biased region" description="Low complexity" evidence="7">
    <location>
        <begin position="9"/>
        <end position="22"/>
    </location>
</feature>
<evidence type="ECO:0000313" key="9">
    <source>
        <dbReference type="EMBL" id="KAJ6223547.1"/>
    </source>
</evidence>
<evidence type="ECO:0000313" key="10">
    <source>
        <dbReference type="Proteomes" id="UP001142055"/>
    </source>
</evidence>
<feature type="region of interest" description="Disordered" evidence="7">
    <location>
        <begin position="1"/>
        <end position="26"/>
    </location>
</feature>
<protein>
    <recommendedName>
        <fullName evidence="11">Adiponectin receptor protein</fullName>
    </recommendedName>
</protein>
<feature type="transmembrane region" description="Helical" evidence="8">
    <location>
        <begin position="330"/>
        <end position="350"/>
    </location>
</feature>
<evidence type="ECO:0000256" key="7">
    <source>
        <dbReference type="SAM" id="MobiDB-lite"/>
    </source>
</evidence>
<evidence type="ECO:0000256" key="3">
    <source>
        <dbReference type="ARBA" id="ARBA00022692"/>
    </source>
</evidence>